<dbReference type="STRING" id="1306861.A0A4U6X1N0"/>
<feature type="region of interest" description="Disordered" evidence="7">
    <location>
        <begin position="277"/>
        <end position="297"/>
    </location>
</feature>
<sequence>MFNLKFINTTNLPVQKRKIALHACDSCRRRKKRCEHPLGEGESPPPHAVHWRKRGRFADSASSTAAAVDEDSPEPAASSTEPSHLQQQSPTAGRANSATETRRKDRRAAAGDRAPRGSTSPALKADDEDPSQHNDDRFVGDLNPEGIFLAGSSRPGTSRGYAESNSVGVWYSRRTRDRNPDNLTTEPPAPELELAASAVSVDRRAAEHHHQCLAVLPRQEHYDQLEAIYLRDVHRILPVMNVDLLERPPTTSSSTVSQVLCKQAVCLAAGSHPGAKPYLTLGEHSSEEEEGEEEEEEEALAYPEFARRLSSAIREALGLGLVRDRVQAVALLVVLSLCTHFSPDRHLSAELAAQAVSNAQTVGLHLENPPARSEDPAYLTRLFCCVWAMDQLNAAFHGRPVIIHERDLGRDMKACIAEQDGCFRLFLEVVVLLACIIDLYRPAAKNTGCVVMEDLPSFDTLVENAEALGVESRLLASIELLYHGVAILSCRIPIGSTRSDHLSLANTRQSLSAVQITTIVADFGSALPHMTFVPYAVSLSLRVAYRELRSSKVPMLTARSRRQLQSTCRILRELGGMSRSALVMADLAEQVIQEIDQVCSNALNEQQQQQQDTGADGSADAPSTPRQDHAAAAAGAGPEVGGSNLEMETLLSHGEPAAAFDPSLFEGPAGFDVFEFFDPGDLDALDAILGGHAAPGVGQMDRFL</sequence>
<evidence type="ECO:0000256" key="2">
    <source>
        <dbReference type="ARBA" id="ARBA00022833"/>
    </source>
</evidence>
<reference evidence="9 10" key="1">
    <citation type="journal article" date="2019" name="PLoS ONE">
        <title>Comparative genome analysis indicates high evolutionary potential of pathogenicity genes in Colletotrichum tanaceti.</title>
        <authorList>
            <person name="Lelwala R.V."/>
            <person name="Korhonen P.K."/>
            <person name="Young N.D."/>
            <person name="Scott J.B."/>
            <person name="Ades P.A."/>
            <person name="Gasser R.B."/>
            <person name="Taylor P.W.J."/>
        </authorList>
    </citation>
    <scope>NUCLEOTIDE SEQUENCE [LARGE SCALE GENOMIC DNA]</scope>
    <source>
        <strain evidence="9">BRIP57314</strain>
    </source>
</reference>
<keyword evidence="6" id="KW-0539">Nucleus</keyword>
<dbReference type="InterPro" id="IPR001138">
    <property type="entry name" value="Zn2Cys6_DnaBD"/>
</dbReference>
<dbReference type="Pfam" id="PF04082">
    <property type="entry name" value="Fungal_trans"/>
    <property type="match status" value="1"/>
</dbReference>
<gene>
    <name evidence="9" type="ORF">CTA1_4060</name>
</gene>
<dbReference type="PANTHER" id="PTHR47171">
    <property type="entry name" value="FARA-RELATED"/>
    <property type="match status" value="1"/>
</dbReference>
<dbReference type="InterPro" id="IPR007219">
    <property type="entry name" value="XnlR_reg_dom"/>
</dbReference>
<dbReference type="Proteomes" id="UP000310108">
    <property type="component" value="Unassembled WGS sequence"/>
</dbReference>
<dbReference type="GO" id="GO:0006351">
    <property type="term" value="P:DNA-templated transcription"/>
    <property type="evidence" value="ECO:0007669"/>
    <property type="project" value="InterPro"/>
</dbReference>
<feature type="region of interest" description="Disordered" evidence="7">
    <location>
        <begin position="34"/>
        <end position="163"/>
    </location>
</feature>
<dbReference type="AlphaFoldDB" id="A0A4U6X1N0"/>
<feature type="compositionally biased region" description="Acidic residues" evidence="7">
    <location>
        <begin position="286"/>
        <end position="297"/>
    </location>
</feature>
<comment type="caution">
    <text evidence="9">The sequence shown here is derived from an EMBL/GenBank/DDBJ whole genome shotgun (WGS) entry which is preliminary data.</text>
</comment>
<dbReference type="GO" id="GO:0000981">
    <property type="term" value="F:DNA-binding transcription factor activity, RNA polymerase II-specific"/>
    <property type="evidence" value="ECO:0007669"/>
    <property type="project" value="InterPro"/>
</dbReference>
<dbReference type="GO" id="GO:0008270">
    <property type="term" value="F:zinc ion binding"/>
    <property type="evidence" value="ECO:0007669"/>
    <property type="project" value="InterPro"/>
</dbReference>
<evidence type="ECO:0000313" key="10">
    <source>
        <dbReference type="Proteomes" id="UP000310108"/>
    </source>
</evidence>
<evidence type="ECO:0000259" key="8">
    <source>
        <dbReference type="Pfam" id="PF04082"/>
    </source>
</evidence>
<feature type="domain" description="Xylanolytic transcriptional activator regulatory" evidence="8">
    <location>
        <begin position="279"/>
        <end position="407"/>
    </location>
</feature>
<dbReference type="CDD" id="cd12148">
    <property type="entry name" value="fungal_TF_MHR"/>
    <property type="match status" value="1"/>
</dbReference>
<keyword evidence="5" id="KW-0804">Transcription</keyword>
<keyword evidence="2" id="KW-0862">Zinc</keyword>
<dbReference type="InterPro" id="IPR052073">
    <property type="entry name" value="Amide_Lactam_Regulators"/>
</dbReference>
<evidence type="ECO:0000256" key="5">
    <source>
        <dbReference type="ARBA" id="ARBA00023163"/>
    </source>
</evidence>
<protein>
    <recommendedName>
        <fullName evidence="8">Xylanolytic transcriptional activator regulatory domain-containing protein</fullName>
    </recommendedName>
</protein>
<proteinExistence type="predicted"/>
<evidence type="ECO:0000313" key="9">
    <source>
        <dbReference type="EMBL" id="TKW49271.1"/>
    </source>
</evidence>
<feature type="compositionally biased region" description="Low complexity" evidence="7">
    <location>
        <begin position="58"/>
        <end position="67"/>
    </location>
</feature>
<evidence type="ECO:0000256" key="1">
    <source>
        <dbReference type="ARBA" id="ARBA00022723"/>
    </source>
</evidence>
<evidence type="ECO:0000256" key="3">
    <source>
        <dbReference type="ARBA" id="ARBA00023015"/>
    </source>
</evidence>
<dbReference type="EMBL" id="PJEX01000578">
    <property type="protein sequence ID" value="TKW49271.1"/>
    <property type="molecule type" value="Genomic_DNA"/>
</dbReference>
<dbReference type="SUPFAM" id="SSF57701">
    <property type="entry name" value="Zn2/Cys6 DNA-binding domain"/>
    <property type="match status" value="1"/>
</dbReference>
<feature type="compositionally biased region" description="Basic and acidic residues" evidence="7">
    <location>
        <begin position="130"/>
        <end position="139"/>
    </location>
</feature>
<name>A0A4U6X1N0_9PEZI</name>
<feature type="compositionally biased region" description="Polar residues" evidence="7">
    <location>
        <begin position="84"/>
        <end position="99"/>
    </location>
</feature>
<keyword evidence="1" id="KW-0479">Metal-binding</keyword>
<keyword evidence="3" id="KW-0805">Transcription regulation</keyword>
<keyword evidence="10" id="KW-1185">Reference proteome</keyword>
<organism evidence="9 10">
    <name type="scientific">Colletotrichum tanaceti</name>
    <dbReference type="NCBI Taxonomy" id="1306861"/>
    <lineage>
        <taxon>Eukaryota</taxon>
        <taxon>Fungi</taxon>
        <taxon>Dikarya</taxon>
        <taxon>Ascomycota</taxon>
        <taxon>Pezizomycotina</taxon>
        <taxon>Sordariomycetes</taxon>
        <taxon>Hypocreomycetidae</taxon>
        <taxon>Glomerellales</taxon>
        <taxon>Glomerellaceae</taxon>
        <taxon>Colletotrichum</taxon>
        <taxon>Colletotrichum destructivum species complex</taxon>
    </lineage>
</organism>
<dbReference type="PANTHER" id="PTHR47171:SF6">
    <property type="entry name" value="SPECIFIC TRANSCRIPTION FACTOR, PUTATIVE (AFU_ORTHOLOGUE AFUA_2G06130)-RELATED"/>
    <property type="match status" value="1"/>
</dbReference>
<evidence type="ECO:0000256" key="6">
    <source>
        <dbReference type="ARBA" id="ARBA00023242"/>
    </source>
</evidence>
<dbReference type="InterPro" id="IPR036864">
    <property type="entry name" value="Zn2-C6_fun-type_DNA-bd_sf"/>
</dbReference>
<evidence type="ECO:0000256" key="7">
    <source>
        <dbReference type="SAM" id="MobiDB-lite"/>
    </source>
</evidence>
<accession>A0A4U6X1N0</accession>
<feature type="region of interest" description="Disordered" evidence="7">
    <location>
        <begin position="604"/>
        <end position="644"/>
    </location>
</feature>
<feature type="compositionally biased region" description="Basic and acidic residues" evidence="7">
    <location>
        <begin position="100"/>
        <end position="115"/>
    </location>
</feature>
<evidence type="ECO:0000256" key="4">
    <source>
        <dbReference type="ARBA" id="ARBA00023125"/>
    </source>
</evidence>
<dbReference type="GO" id="GO:0003677">
    <property type="term" value="F:DNA binding"/>
    <property type="evidence" value="ECO:0007669"/>
    <property type="project" value="UniProtKB-KW"/>
</dbReference>
<dbReference type="CDD" id="cd00067">
    <property type="entry name" value="GAL4"/>
    <property type="match status" value="1"/>
</dbReference>
<keyword evidence="4" id="KW-0238">DNA-binding</keyword>
<dbReference type="OrthoDB" id="10031947at2759"/>
<feature type="compositionally biased region" description="Low complexity" evidence="7">
    <location>
        <begin position="74"/>
        <end position="83"/>
    </location>
</feature>